<evidence type="ECO:0000259" key="9">
    <source>
        <dbReference type="PROSITE" id="PS51846"/>
    </source>
</evidence>
<organism evidence="10 11">
    <name type="scientific">Lepraria finkii</name>
    <dbReference type="NCBI Taxonomy" id="1340010"/>
    <lineage>
        <taxon>Eukaryota</taxon>
        <taxon>Fungi</taxon>
        <taxon>Dikarya</taxon>
        <taxon>Ascomycota</taxon>
        <taxon>Pezizomycotina</taxon>
        <taxon>Lecanoromycetes</taxon>
        <taxon>OSLEUM clade</taxon>
        <taxon>Lecanoromycetidae</taxon>
        <taxon>Lecanorales</taxon>
        <taxon>Lecanorineae</taxon>
        <taxon>Stereocaulaceae</taxon>
        <taxon>Lepraria</taxon>
    </lineage>
</organism>
<feature type="transmembrane region" description="Helical" evidence="8">
    <location>
        <begin position="122"/>
        <end position="143"/>
    </location>
</feature>
<feature type="compositionally biased region" description="Polar residues" evidence="7">
    <location>
        <begin position="543"/>
        <end position="553"/>
    </location>
</feature>
<feature type="transmembrane region" description="Helical" evidence="8">
    <location>
        <begin position="149"/>
        <end position="168"/>
    </location>
</feature>
<feature type="compositionally biased region" description="Polar residues" evidence="7">
    <location>
        <begin position="631"/>
        <end position="641"/>
    </location>
</feature>
<evidence type="ECO:0000256" key="6">
    <source>
        <dbReference type="PROSITE-ProRule" id="PRU01193"/>
    </source>
</evidence>
<dbReference type="EMBL" id="JBHFEH010000001">
    <property type="protein sequence ID" value="KAL2058886.1"/>
    <property type="molecule type" value="Genomic_DNA"/>
</dbReference>
<feature type="region of interest" description="Disordered" evidence="7">
    <location>
        <begin position="482"/>
        <end position="563"/>
    </location>
</feature>
<comment type="subcellular location">
    <subcellularLocation>
        <location evidence="1">Membrane</location>
        <topology evidence="1">Multi-pass membrane protein</topology>
    </subcellularLocation>
</comment>
<dbReference type="Proteomes" id="UP001590951">
    <property type="component" value="Unassembled WGS sequence"/>
</dbReference>
<evidence type="ECO:0000313" key="10">
    <source>
        <dbReference type="EMBL" id="KAL2058886.1"/>
    </source>
</evidence>
<feature type="transmembrane region" description="Helical" evidence="8">
    <location>
        <begin position="180"/>
        <end position="200"/>
    </location>
</feature>
<keyword evidence="5 6" id="KW-0472">Membrane</keyword>
<gene>
    <name evidence="10" type="ORF">ABVK25_000178</name>
</gene>
<dbReference type="InterPro" id="IPR044751">
    <property type="entry name" value="Ion_transp-like_CBS"/>
</dbReference>
<keyword evidence="2 6" id="KW-0812">Transmembrane</keyword>
<evidence type="ECO:0000256" key="1">
    <source>
        <dbReference type="ARBA" id="ARBA00004141"/>
    </source>
</evidence>
<feature type="compositionally biased region" description="Basic residues" evidence="7">
    <location>
        <begin position="712"/>
        <end position="723"/>
    </location>
</feature>
<evidence type="ECO:0000256" key="7">
    <source>
        <dbReference type="SAM" id="MobiDB-lite"/>
    </source>
</evidence>
<feature type="transmembrane region" description="Helical" evidence="8">
    <location>
        <begin position="12"/>
        <end position="34"/>
    </location>
</feature>
<protein>
    <recommendedName>
        <fullName evidence="9">CNNM transmembrane domain-containing protein</fullName>
    </recommendedName>
</protein>
<keyword evidence="11" id="KW-1185">Reference proteome</keyword>
<dbReference type="PROSITE" id="PS51846">
    <property type="entry name" value="CNNM"/>
    <property type="match status" value="1"/>
</dbReference>
<proteinExistence type="predicted"/>
<keyword evidence="3" id="KW-0677">Repeat</keyword>
<dbReference type="Gene3D" id="3.10.580.10">
    <property type="entry name" value="CBS-domain"/>
    <property type="match status" value="1"/>
</dbReference>
<evidence type="ECO:0000256" key="8">
    <source>
        <dbReference type="SAM" id="Phobius"/>
    </source>
</evidence>
<feature type="compositionally biased region" description="Basic and acidic residues" evidence="7">
    <location>
        <begin position="485"/>
        <end position="505"/>
    </location>
</feature>
<evidence type="ECO:0000256" key="3">
    <source>
        <dbReference type="ARBA" id="ARBA00022737"/>
    </source>
</evidence>
<feature type="region of interest" description="Disordered" evidence="7">
    <location>
        <begin position="605"/>
        <end position="741"/>
    </location>
</feature>
<sequence length="741" mass="79526">MATQRPRQAGRYTAAGPLALSMAKLSLLGLLPVIRAMPLSLNPWYIAFAEDEKPPKSPQKPTLWIYLAVAIALVLLGGAFAGLTIALMGQDEIRLRVIEKSGEGSEKHHAAKVLRLLKKRKHWVLVTLLLGNVITNETLPIVLDRSLGGGWPAVLGSTVLIVIFGEVIPQSICVRYGLPIGAWMSPLVLVLMYILSPVAWPTAKLLDRLLGQVNATTYKKAGLKTLVTLHKSLGADGEQLNADEVTIISAVLDLKAKAVGDIMTPIDNVFTLSAETVLDEKTMEFILGQGFSRIPIHSPDNKDNFVGMLLVKILITYDPEDGKQVRDFALATLPETRAETSCLDIVNFFQEGKSHMVLVSEDPGTDHGALGVLTLEDVIEELIGEEIIDESDVYIDVHKKLRRTKLAPKLRVPKGEVITDPDDTLADGEENLIDLGEDDKDPHHATCRTATHDSDVPKLNSLYPELGTSPKMQSLLRRAYSTHYGSDREGPQRKASKGEAPEQFKRLGPSNLASRPRQTRYNTVKIKPGDASFSDGGGKPQAGPTTPQTQSPAAQGGIGAGLVSAGRDAKDGVLALQAGYGTLNSGSPPNPRNTRKGNVVALADNGMEGSRGLSPEDKRPGSKHKSRTASEDTFGSMQSGAFSRRAKRTPARSGSITENIINAGGIKKTVLEMTSSSEDHDDGGAQVGGDGHTDGNGSAGKENSRPSEGSWKKKRRRKKKKPAGSKGGVSEDAPLLDSGRD</sequence>
<evidence type="ECO:0000313" key="11">
    <source>
        <dbReference type="Proteomes" id="UP001590951"/>
    </source>
</evidence>
<evidence type="ECO:0000256" key="4">
    <source>
        <dbReference type="ARBA" id="ARBA00022989"/>
    </source>
</evidence>
<keyword evidence="4 6" id="KW-1133">Transmembrane helix</keyword>
<dbReference type="SUPFAM" id="SSF54631">
    <property type="entry name" value="CBS-domain pair"/>
    <property type="match status" value="1"/>
</dbReference>
<evidence type="ECO:0000256" key="2">
    <source>
        <dbReference type="ARBA" id="ARBA00022692"/>
    </source>
</evidence>
<dbReference type="CDD" id="cd04590">
    <property type="entry name" value="CBS_pair_CorC_HlyC_assoc"/>
    <property type="match status" value="1"/>
</dbReference>
<evidence type="ECO:0000256" key="5">
    <source>
        <dbReference type="ARBA" id="ARBA00023136"/>
    </source>
</evidence>
<dbReference type="InterPro" id="IPR045095">
    <property type="entry name" value="ACDP"/>
</dbReference>
<feature type="domain" description="CNNM transmembrane" evidence="9">
    <location>
        <begin position="59"/>
        <end position="244"/>
    </location>
</feature>
<dbReference type="InterPro" id="IPR046342">
    <property type="entry name" value="CBS_dom_sf"/>
</dbReference>
<name>A0ABR4BM58_9LECA</name>
<dbReference type="Pfam" id="PF01595">
    <property type="entry name" value="CNNM"/>
    <property type="match status" value="1"/>
</dbReference>
<feature type="compositionally biased region" description="Basic and acidic residues" evidence="7">
    <location>
        <begin position="440"/>
        <end position="456"/>
    </location>
</feature>
<accession>A0ABR4BM58</accession>
<dbReference type="InterPro" id="IPR002550">
    <property type="entry name" value="CNNM"/>
</dbReference>
<feature type="transmembrane region" description="Helical" evidence="8">
    <location>
        <begin position="63"/>
        <end position="87"/>
    </location>
</feature>
<dbReference type="PANTHER" id="PTHR12064">
    <property type="entry name" value="METAL TRANSPORTER CNNM"/>
    <property type="match status" value="1"/>
</dbReference>
<feature type="region of interest" description="Disordered" evidence="7">
    <location>
        <begin position="433"/>
        <end position="470"/>
    </location>
</feature>
<reference evidence="10 11" key="1">
    <citation type="submission" date="2024-09" db="EMBL/GenBank/DDBJ databases">
        <title>Rethinking Asexuality: The Enigmatic Case of Functional Sexual Genes in Lepraria (Stereocaulaceae).</title>
        <authorList>
            <person name="Doellman M."/>
            <person name="Sun Y."/>
            <person name="Barcenas-Pena A."/>
            <person name="Lumbsch H.T."/>
            <person name="Grewe F."/>
        </authorList>
    </citation>
    <scope>NUCLEOTIDE SEQUENCE [LARGE SCALE GENOMIC DNA]</scope>
    <source>
        <strain evidence="10 11">Grewe 0041</strain>
    </source>
</reference>
<comment type="caution">
    <text evidence="10">The sequence shown here is derived from an EMBL/GenBank/DDBJ whole genome shotgun (WGS) entry which is preliminary data.</text>
</comment>
<dbReference type="PANTHER" id="PTHR12064:SF97">
    <property type="entry name" value="METAL TRANSPORTER CNNM-5"/>
    <property type="match status" value="1"/>
</dbReference>